<organism evidence="2 3">
    <name type="scientific">Polyangium spumosum</name>
    <dbReference type="NCBI Taxonomy" id="889282"/>
    <lineage>
        <taxon>Bacteria</taxon>
        <taxon>Pseudomonadati</taxon>
        <taxon>Myxococcota</taxon>
        <taxon>Polyangia</taxon>
        <taxon>Polyangiales</taxon>
        <taxon>Polyangiaceae</taxon>
        <taxon>Polyangium</taxon>
    </lineage>
</organism>
<accession>A0A6N7PFX4</accession>
<feature type="signal peptide" evidence="1">
    <location>
        <begin position="1"/>
        <end position="30"/>
    </location>
</feature>
<evidence type="ECO:0008006" key="4">
    <source>
        <dbReference type="Google" id="ProtNLM"/>
    </source>
</evidence>
<comment type="caution">
    <text evidence="2">The sequence shown here is derived from an EMBL/GenBank/DDBJ whole genome shotgun (WGS) entry which is preliminary data.</text>
</comment>
<dbReference type="AlphaFoldDB" id="A0A6N7PFX4"/>
<feature type="chain" id="PRO_5026763075" description="Lipoprotein" evidence="1">
    <location>
        <begin position="31"/>
        <end position="248"/>
    </location>
</feature>
<evidence type="ECO:0000313" key="2">
    <source>
        <dbReference type="EMBL" id="MRG91022.1"/>
    </source>
</evidence>
<dbReference type="EMBL" id="WJIE01000001">
    <property type="protein sequence ID" value="MRG91022.1"/>
    <property type="molecule type" value="Genomic_DNA"/>
</dbReference>
<reference evidence="2 3" key="1">
    <citation type="submission" date="2019-10" db="EMBL/GenBank/DDBJ databases">
        <title>A soil myxobacterium in the family Polyangiaceae.</title>
        <authorList>
            <person name="Li Y."/>
            <person name="Wang J."/>
        </authorList>
    </citation>
    <scope>NUCLEOTIDE SEQUENCE [LARGE SCALE GENOMIC DNA]</scope>
    <source>
        <strain evidence="2 3">DSM 14734</strain>
    </source>
</reference>
<name>A0A6N7PFX4_9BACT</name>
<keyword evidence="1" id="KW-0732">Signal</keyword>
<evidence type="ECO:0000256" key="1">
    <source>
        <dbReference type="SAM" id="SignalP"/>
    </source>
</evidence>
<evidence type="ECO:0000313" key="3">
    <source>
        <dbReference type="Proteomes" id="UP000440224"/>
    </source>
</evidence>
<proteinExistence type="predicted"/>
<protein>
    <recommendedName>
        <fullName evidence="4">Lipoprotein</fullName>
    </recommendedName>
</protein>
<gene>
    <name evidence="2" type="ORF">GF068_03660</name>
</gene>
<dbReference type="Proteomes" id="UP000440224">
    <property type="component" value="Unassembled WGS sequence"/>
</dbReference>
<keyword evidence="3" id="KW-1185">Reference proteome</keyword>
<dbReference type="OrthoDB" id="9920633at2"/>
<sequence>MRPRPAPRPRRRAAALLAAGSVVSVCGAFAASGLVTACGPETAANPSYLLVELVPAESASAEPAAARVVVSGAAGDIATFCVRLGGDTPASFVLERGAGKSASDRITVEVLAFAALSGQETAALGKEFACPATLPPALTGAQVIETDFCEAQTRRLVFHVGAVCACAEEDAGAGDAGAGDAGAGDAGAGDAGAGDAGAGDAGVPDAGEVPCGCAGGFTCGAGLTSAGQSCGPAMCCVTTLSAACALET</sequence>
<dbReference type="RefSeq" id="WP_153817866.1">
    <property type="nucleotide sequence ID" value="NZ_WJIE01000001.1"/>
</dbReference>